<dbReference type="Proteomes" id="UP000192359">
    <property type="component" value="Unassembled WGS sequence"/>
</dbReference>
<protein>
    <submittedName>
        <fullName evidence="2">Uncharacterized protein</fullName>
    </submittedName>
</protein>
<comment type="caution">
    <text evidence="2">The sequence shown here is derived from an EMBL/GenBank/DDBJ whole genome shotgun (WGS) entry which is preliminary data.</text>
</comment>
<dbReference type="RefSeq" id="WP_083092176.1">
    <property type="nucleotide sequence ID" value="NZ_LXWF01000040.1"/>
</dbReference>
<evidence type="ECO:0000256" key="1">
    <source>
        <dbReference type="SAM" id="Phobius"/>
    </source>
</evidence>
<keyword evidence="3" id="KW-1185">Reference proteome</keyword>
<dbReference type="AlphaFoldDB" id="A0A1Y1RP36"/>
<name>A0A1Y1RP36_9MICC</name>
<evidence type="ECO:0000313" key="2">
    <source>
        <dbReference type="EMBL" id="ORC16578.1"/>
    </source>
</evidence>
<organism evidence="2 3">
    <name type="scientific">Rothia nasimurium</name>
    <dbReference type="NCBI Taxonomy" id="85336"/>
    <lineage>
        <taxon>Bacteria</taxon>
        <taxon>Bacillati</taxon>
        <taxon>Actinomycetota</taxon>
        <taxon>Actinomycetes</taxon>
        <taxon>Micrococcales</taxon>
        <taxon>Micrococcaceae</taxon>
        <taxon>Rothia</taxon>
    </lineage>
</organism>
<keyword evidence="1" id="KW-1133">Transmembrane helix</keyword>
<reference evidence="2 3" key="1">
    <citation type="submission" date="2016-05" db="EMBL/GenBank/DDBJ databases">
        <title>Draft genome sequence of a porcine commensal Rothia nasimurium.</title>
        <authorList>
            <person name="Gaiser R.A."/>
            <person name="Van Baarlen P."/>
            <person name="Wells J.M."/>
        </authorList>
    </citation>
    <scope>NUCLEOTIDE SEQUENCE [LARGE SCALE GENOMIC DNA]</scope>
    <source>
        <strain evidence="2 3">PT-32</strain>
    </source>
</reference>
<keyword evidence="1" id="KW-0472">Membrane</keyword>
<proteinExistence type="predicted"/>
<dbReference type="EMBL" id="LXWF01000040">
    <property type="protein sequence ID" value="ORC16578.1"/>
    <property type="molecule type" value="Genomic_DNA"/>
</dbReference>
<evidence type="ECO:0000313" key="3">
    <source>
        <dbReference type="Proteomes" id="UP000192359"/>
    </source>
</evidence>
<sequence>MEFLIGLVPSIGAGVALFFLLRWMNRADRTERAARRDIEKDAEAWYRSVRNSEGSRDPFGTSDSD</sequence>
<accession>A0A1Y1RP36</accession>
<gene>
    <name evidence="2" type="ORF">A7979_04560</name>
</gene>
<keyword evidence="1" id="KW-0812">Transmembrane</keyword>
<feature type="transmembrane region" description="Helical" evidence="1">
    <location>
        <begin position="6"/>
        <end position="25"/>
    </location>
</feature>